<feature type="region of interest" description="Disordered" evidence="1">
    <location>
        <begin position="1897"/>
        <end position="2011"/>
    </location>
</feature>
<sequence>MAIQVSPLVNNMLFVLIGERLMQANEDLARDSHAAFRSLAHDVRGLSDVIERTVSGTARALPPQVGNDYVRAMGMFVDSGGTGYLKQFAGQLDDIADGRVKTSYDIMEGKWQISAEVIRLLIELKTLFWLSAVTGGATAGRAVVAQQRSRVAVLLILHQLLSKTHLLPVLSEAFEEAFQSFAVRLGMIAFTSGELSFNGFDWGQIGQDAVFGGLAGGFFGGIVGGNEKFLSLFRDDVRRGAFAKSVADDVTVKVGAEPGTGHVDRGRGVARQPNASSVFLASGGSEALAEIVGSGFFNGNWATSWDTFLGSGVSGNVGQGLNKGAEKTGLAINLAFNKGFSSEVSSWPADAQNAGVNTVGTNEGDGRGGGVAVGGGGESAADGTGAAGATGSEAAGVAGTAGTAGVTGAAAAGAEVVSGRTPTVSGADAGVSDAGVARDQGAVGSAGVPSAGSLGSAESGGGRPRPAAEEGTGSAAGGVTEVAAQALHAVGSSGTGVSAVAGRPAGAAAVGEGSAPAAEVTAGLEPAEPVQVVAGAVSGGAGSAAMGASTAAVQAAGPVADQGRVANQPVSSAGRPSTVSEPAGDTGRARVGERSEQAGVRPSGQVNPSARSGAGEGSGDVVAADVVQQAGTDERTMPEAVDAARRPGPGVLSLGDGRVGDSSTQAGGAGTVLSAGPGVLSGGLADPGRLLGSGEVRTDRFVPGSGEAFVVEAGEGGLPGRVLPGGSGGSGEWTEVGFVWEWFGGDRPGQETIRLTRRIFLDGQGVDAGRVEVMRRNAVAGLAELNAQGGRLPAVRPGGLVDGSDPSGPRLELVVEFVDSVADAHDVVQVRDGRPQVSGEMVQNVWYTQASPVLLAHEIAHGYGPRDTQAHDGGRALLASPRDEQGWPLGVPLTSHGDEAQQAGEGSWDLMGPIDLGVPGRSYGLTPHELGQIADILSPFLHHGVSAPKPRVVQETAYARPAAPIASDEGLGFEDGLGFDVDVESGTFGDFGVFPGDDGEAVGSRAWAAGSVDEDAEVLALAEEYSRPAGVDDVEERADSVPEGLNTASAGLTELLPDFGSQSVSAGGPADVDMEGVEEFAGSAGSVGLSSADDGVEASRTESAESGLVAGGGERLGGSESSVDEDDTDRSAQRGSKRRRIEVEAGTGGEGVRDEGADSDQEALNTAAAITELFGSDFGPQSVSAGGPADMGMGGLEQFAGLAEPVGPSSAVGGDASGAVGASDPGGAGGDARRELEKAVDDLTSKLESLDALYKEIGAAPKDKEAIRKKKWHRVSPEVMDAIHEKREEYRDVPRFAVRVQVARDQVIWLQREKKKGFSYIADKVGATRNQVSNFRYGRQVLPVATLMRIAGLYAAEGGLELQVQRLHSQRSLSEEVPAELSEFRDEVRLDELEDPPAAGSVDAVIAALLGSDFGSQSVSAGELADVDMEGAEEFAGSDGSVGLSSAVGGDASGAVGASDPGGVGSDVQRELEEAVDDLRIKLGSLDALFKEIGVDSDDDKKAIRDRKAILEEEWRQVSPEVVDAIREKRREYRDALRFAVRVQVARQQVASLQRRKTFSYIANKVGATEKQVNNFRYGHQLLPVATLMKIAGLYAAVGGPEVQVQQLDSQRSFPGGDGSDVRRLEEAVDDLTSKLGSLKTLFKEIGVDSDDRKAIRDRKAIQDEEWHRVSPEVVDAIREKRREYRDAPRFAVRVQVARQQMVWLQRERGFSYVVNKLGVTRNRVENFRYGRRLLPVATLMRIADLYADEGGPELHVQRLHPRRSFSEEVPAGLSEFRDEVGLDESEDPPAAGSADRVTAALLGFEDGLGFEEGLGFDVDVESRGFGDFGVFPGDDGEAVGSRAWAVGSVDEDADVFALADEYSGPAVPLGAPDGASAAAGVDDGVEVSRAARMGPAESGFVAGGGKRLGGSESSVDEDDTDRSAQRGSKRRRIEWLDGIGPSSAWGMVPGAEPEGALPRRGGDRPGPGSSRFRSIERTPPGGSGSPTGAACGSGTSRHAGTGCRRSSSAPARCASCSFS</sequence>
<feature type="compositionally biased region" description="Polar residues" evidence="1">
    <location>
        <begin position="568"/>
        <end position="580"/>
    </location>
</feature>
<feature type="compositionally biased region" description="Low complexity" evidence="1">
    <location>
        <begin position="379"/>
        <end position="392"/>
    </location>
</feature>
<dbReference type="Proteomes" id="UP000002968">
    <property type="component" value="Unassembled WGS sequence"/>
</dbReference>
<proteinExistence type="predicted"/>
<name>D9XZG6_9ACTN</name>
<feature type="compositionally biased region" description="Basic and acidic residues" evidence="1">
    <location>
        <begin position="587"/>
        <end position="596"/>
    </location>
</feature>
<reference evidence="2" key="1">
    <citation type="submission" date="2009-02" db="EMBL/GenBank/DDBJ databases">
        <title>Annotation of Streptomyces griseoflavus strain Tu4000.</title>
        <authorList>
            <consortium name="The Broad Institute Genome Sequencing Platform"/>
            <consortium name="Broad Institute Microbial Sequencing Center"/>
            <person name="Fischbach M."/>
            <person name="Godfrey P."/>
            <person name="Ward D."/>
            <person name="Young S."/>
            <person name="Zeng Q."/>
            <person name="Koehrsen M."/>
            <person name="Alvarado L."/>
            <person name="Berlin A.M."/>
            <person name="Bochicchio J."/>
            <person name="Borenstein D."/>
            <person name="Chapman S.B."/>
            <person name="Chen Z."/>
            <person name="Engels R."/>
            <person name="Freedman E."/>
            <person name="Gellesch M."/>
            <person name="Goldberg J."/>
            <person name="Griggs A."/>
            <person name="Gujja S."/>
            <person name="Heilman E.R."/>
            <person name="Heiman D.I."/>
            <person name="Hepburn T.A."/>
            <person name="Howarth C."/>
            <person name="Jen D."/>
            <person name="Larson L."/>
            <person name="Lewis B."/>
            <person name="Mehta T."/>
            <person name="Park D."/>
            <person name="Pearson M."/>
            <person name="Richards J."/>
            <person name="Roberts A."/>
            <person name="Saif S."/>
            <person name="Shea T.D."/>
            <person name="Shenoy N."/>
            <person name="Sisk P."/>
            <person name="Stolte C."/>
            <person name="Sykes S.N."/>
            <person name="Thomson T."/>
            <person name="Walk T."/>
            <person name="White J."/>
            <person name="Yandava C."/>
            <person name="Straight P."/>
            <person name="Clardy J."/>
            <person name="Hung D."/>
            <person name="Kolter R."/>
            <person name="Mekalanos J."/>
            <person name="Walker S."/>
            <person name="Walsh C.T."/>
            <person name="Wieland-Brown L.C."/>
            <person name="Haas B."/>
            <person name="Nusbaum C."/>
            <person name="Birren B."/>
        </authorList>
    </citation>
    <scope>NUCLEOTIDE SEQUENCE [LARGE SCALE GENOMIC DNA]</scope>
    <source>
        <strain evidence="2">Tu4000</strain>
    </source>
</reference>
<dbReference type="EMBL" id="GG657758">
    <property type="protein sequence ID" value="EFL42798.1"/>
    <property type="molecule type" value="Genomic_DNA"/>
</dbReference>
<accession>D9XZG6</accession>
<feature type="region of interest" description="Disordered" evidence="1">
    <location>
        <begin position="1207"/>
        <end position="1232"/>
    </location>
</feature>
<evidence type="ECO:0000313" key="3">
    <source>
        <dbReference type="Proteomes" id="UP000002968"/>
    </source>
</evidence>
<dbReference type="HOGENOM" id="CLU_233584_0_0_11"/>
<feature type="compositionally biased region" description="Low complexity" evidence="1">
    <location>
        <begin position="1987"/>
        <end position="1997"/>
    </location>
</feature>
<feature type="compositionally biased region" description="Low complexity" evidence="1">
    <location>
        <begin position="1081"/>
        <end position="1093"/>
    </location>
</feature>
<feature type="compositionally biased region" description="Low complexity" evidence="1">
    <location>
        <begin position="440"/>
        <end position="457"/>
    </location>
</feature>
<evidence type="ECO:0000256" key="1">
    <source>
        <dbReference type="SAM" id="MobiDB-lite"/>
    </source>
</evidence>
<dbReference type="OrthoDB" id="1215854at2"/>
<feature type="region of interest" description="Disordered" evidence="1">
    <location>
        <begin position="1081"/>
        <end position="1161"/>
    </location>
</feature>
<feature type="region of interest" description="Disordered" evidence="1">
    <location>
        <begin position="440"/>
        <end position="474"/>
    </location>
</feature>
<keyword evidence="3" id="KW-1185">Reference proteome</keyword>
<feature type="compositionally biased region" description="Gly residues" evidence="1">
    <location>
        <begin position="367"/>
        <end position="378"/>
    </location>
</feature>
<feature type="compositionally biased region" description="Low complexity" evidence="1">
    <location>
        <begin position="619"/>
        <end position="631"/>
    </location>
</feature>
<feature type="compositionally biased region" description="Low complexity" evidence="1">
    <location>
        <begin position="1207"/>
        <end position="1223"/>
    </location>
</feature>
<protein>
    <submittedName>
        <fullName evidence="2">PE-PGRS family protein</fullName>
    </submittedName>
</protein>
<feature type="region of interest" description="Disordered" evidence="1">
    <location>
        <begin position="566"/>
        <end position="652"/>
    </location>
</feature>
<dbReference type="STRING" id="467200.SSRG_05602"/>
<feature type="compositionally biased region" description="Basic and acidic residues" evidence="1">
    <location>
        <begin position="632"/>
        <end position="645"/>
    </location>
</feature>
<dbReference type="RefSeq" id="WP_004934937.1">
    <property type="nucleotide sequence ID" value="NZ_GG657758.1"/>
</dbReference>
<gene>
    <name evidence="2" type="ORF">SSRG_05602</name>
</gene>
<feature type="region of interest" description="Disordered" evidence="1">
    <location>
        <begin position="358"/>
        <end position="392"/>
    </location>
</feature>
<evidence type="ECO:0000313" key="2">
    <source>
        <dbReference type="EMBL" id="EFL42798.1"/>
    </source>
</evidence>
<organism evidence="2 3">
    <name type="scientific">Streptomyces griseoflavus Tu4000</name>
    <dbReference type="NCBI Taxonomy" id="467200"/>
    <lineage>
        <taxon>Bacteria</taxon>
        <taxon>Bacillati</taxon>
        <taxon>Actinomycetota</taxon>
        <taxon>Actinomycetes</taxon>
        <taxon>Kitasatosporales</taxon>
        <taxon>Streptomycetaceae</taxon>
        <taxon>Streptomyces</taxon>
    </lineage>
</organism>